<feature type="region of interest" description="Disordered" evidence="1">
    <location>
        <begin position="83"/>
        <end position="102"/>
    </location>
</feature>
<protein>
    <submittedName>
        <fullName evidence="3">PEX5-related protein-like</fullName>
    </submittedName>
</protein>
<dbReference type="RefSeq" id="XP_029309898.1">
    <property type="nucleotide sequence ID" value="XM_029454038.1"/>
</dbReference>
<dbReference type="Proteomes" id="UP000504630">
    <property type="component" value="Chromosome 17"/>
</dbReference>
<gene>
    <name evidence="3" type="primary">LOC115022926</name>
</gene>
<reference evidence="3" key="1">
    <citation type="submission" date="2025-08" db="UniProtKB">
        <authorList>
            <consortium name="RefSeq"/>
        </authorList>
    </citation>
    <scope>IDENTIFICATION</scope>
</reference>
<evidence type="ECO:0000313" key="3">
    <source>
        <dbReference type="RefSeq" id="XP_029309898.1"/>
    </source>
</evidence>
<evidence type="ECO:0000313" key="2">
    <source>
        <dbReference type="Proteomes" id="UP000504630"/>
    </source>
</evidence>
<dbReference type="OrthoDB" id="8943076at2759"/>
<evidence type="ECO:0000256" key="1">
    <source>
        <dbReference type="SAM" id="MobiDB-lite"/>
    </source>
</evidence>
<accession>A0A6J2RG88</accession>
<organism evidence="2 3">
    <name type="scientific">Cottoperca gobio</name>
    <name type="common">Frogmouth</name>
    <name type="synonym">Aphritis gobio</name>
    <dbReference type="NCBI Taxonomy" id="56716"/>
    <lineage>
        <taxon>Eukaryota</taxon>
        <taxon>Metazoa</taxon>
        <taxon>Chordata</taxon>
        <taxon>Craniata</taxon>
        <taxon>Vertebrata</taxon>
        <taxon>Euteleostomi</taxon>
        <taxon>Actinopterygii</taxon>
        <taxon>Neopterygii</taxon>
        <taxon>Teleostei</taxon>
        <taxon>Neoteleostei</taxon>
        <taxon>Acanthomorphata</taxon>
        <taxon>Eupercaria</taxon>
        <taxon>Perciformes</taxon>
        <taxon>Notothenioidei</taxon>
        <taxon>Bovichtidae</taxon>
        <taxon>Cottoperca</taxon>
    </lineage>
</organism>
<proteinExistence type="predicted"/>
<sequence length="102" mass="11114">MYQVQGKGERVVAMLLKELPAPSEGNPLLTVTTKLVREQQESRPLLSPSIDDFLSEIRSDAPSSRPLTSNTAARLVLQSGPIMARSAAPDRPSEMSVRLSHC</sequence>
<dbReference type="KEGG" id="cgob:115022926"/>
<name>A0A6J2RG88_COTGO</name>
<dbReference type="AlphaFoldDB" id="A0A6J2RG88"/>
<dbReference type="InParanoid" id="A0A6J2RG88"/>
<keyword evidence="2" id="KW-1185">Reference proteome</keyword>
<dbReference type="GeneID" id="115022926"/>